<evidence type="ECO:0000256" key="2">
    <source>
        <dbReference type="ARBA" id="ARBA00022692"/>
    </source>
</evidence>
<dbReference type="InterPro" id="IPR050911">
    <property type="entry name" value="DRAM/TMEM150_Autophagy_Mod"/>
</dbReference>
<dbReference type="PANTHER" id="PTHR21324:SF2">
    <property type="entry name" value="EG:22E5.9 PROTEIN"/>
    <property type="match status" value="1"/>
</dbReference>
<sequence>MNPIKSFFHLKNYWFLVPFIGQIPWLGMLIAMLSAWNLQGRPLYWFAKPDQIPPYISYIGATNLRPLFISCAGAQGLFYEATLVIEFFLRRSGKLQYWFKKDERNLLFSAIILGAIGELGILFVAIFSIKKYDTVHHAMLGVFLAFICLSGICLITENCLMGLHYQKIHVSHKYWNKFTISFYLKLTYIVLAIVFAICFGGFQNNTISSIFEWTLAFWYITIFWILTWDLFPAAKHHHKNAQYIKNWENYDYYYYNQNPEIHPYEKYAGPGLIIPESHHETGPYSTQNYSNSNEGANTLVQSPGEDHLNTNREFTDEELRSYPQKNQNDSYPIPNGQQIPIYNQVNDNDNIDPYTQQKELNNNKEVQSAYENGTKDDKKNCIIV</sequence>
<feature type="transmembrane region" description="Helical" evidence="6">
    <location>
        <begin position="135"/>
        <end position="161"/>
    </location>
</feature>
<keyword evidence="9" id="KW-1185">Reference proteome</keyword>
<comment type="subcellular location">
    <subcellularLocation>
        <location evidence="1">Endomembrane system</location>
        <topology evidence="1">Multi-pass membrane protein</topology>
    </subcellularLocation>
</comment>
<evidence type="ECO:0000256" key="1">
    <source>
        <dbReference type="ARBA" id="ARBA00004127"/>
    </source>
</evidence>
<dbReference type="InParanoid" id="K0KLY2"/>
<comment type="caution">
    <text evidence="8">The sequence shown here is derived from an EMBL/GenBank/DDBJ whole genome shotgun (WGS) entry which is preliminary data.</text>
</comment>
<accession>K0KLY2</accession>
<evidence type="ECO:0000256" key="5">
    <source>
        <dbReference type="SAM" id="MobiDB-lite"/>
    </source>
</evidence>
<evidence type="ECO:0000256" key="6">
    <source>
        <dbReference type="SAM" id="Phobius"/>
    </source>
</evidence>
<feature type="compositionally biased region" description="Polar residues" evidence="5">
    <location>
        <begin position="323"/>
        <end position="337"/>
    </location>
</feature>
<keyword evidence="3 6" id="KW-1133">Transmembrane helix</keyword>
<feature type="transmembrane region" description="Helical" evidence="6">
    <location>
        <begin position="12"/>
        <end position="36"/>
    </location>
</feature>
<protein>
    <submittedName>
        <fullName evidence="8">Membrane protein</fullName>
    </submittedName>
</protein>
<dbReference type="AlphaFoldDB" id="K0KLY2"/>
<dbReference type="GO" id="GO:0012505">
    <property type="term" value="C:endomembrane system"/>
    <property type="evidence" value="ECO:0007669"/>
    <property type="project" value="UniProtKB-SubCell"/>
</dbReference>
<feature type="transmembrane region" description="Helical" evidence="6">
    <location>
        <begin position="67"/>
        <end position="85"/>
    </location>
</feature>
<evidence type="ECO:0000256" key="4">
    <source>
        <dbReference type="ARBA" id="ARBA00023136"/>
    </source>
</evidence>
<feature type="transmembrane region" description="Helical" evidence="6">
    <location>
        <begin position="182"/>
        <end position="203"/>
    </location>
</feature>
<dbReference type="GO" id="GO:0005886">
    <property type="term" value="C:plasma membrane"/>
    <property type="evidence" value="ECO:0007669"/>
    <property type="project" value="TreeGrafter"/>
</dbReference>
<evidence type="ECO:0000259" key="7">
    <source>
        <dbReference type="Pfam" id="PF10277"/>
    </source>
</evidence>
<dbReference type="eggNOG" id="ENOG502RZQS">
    <property type="taxonomic scope" value="Eukaryota"/>
</dbReference>
<gene>
    <name evidence="8" type="ORF">BN7_1677</name>
</gene>
<dbReference type="Pfam" id="PF10277">
    <property type="entry name" value="Frag1"/>
    <property type="match status" value="1"/>
</dbReference>
<reference evidence="8 9" key="1">
    <citation type="journal article" date="2012" name="Eukaryot. Cell">
        <title>Draft genome sequence of Wickerhamomyces ciferrii NRRL Y-1031 F-60-10.</title>
        <authorList>
            <person name="Schneider J."/>
            <person name="Andrea H."/>
            <person name="Blom J."/>
            <person name="Jaenicke S."/>
            <person name="Ruckert C."/>
            <person name="Schorsch C."/>
            <person name="Szczepanowski R."/>
            <person name="Farwick M."/>
            <person name="Goesmann A."/>
            <person name="Puhler A."/>
            <person name="Schaffer S."/>
            <person name="Tauch A."/>
            <person name="Kohler T."/>
            <person name="Brinkrolf K."/>
        </authorList>
    </citation>
    <scope>NUCLEOTIDE SEQUENCE [LARGE SCALE GENOMIC DNA]</scope>
    <source>
        <strain evidence="9">ATCC 14091 / BCRC 22168 / CBS 111 / JCM 3599 / NBRC 0793 / NRRL Y-1031 F-60-10</strain>
    </source>
</reference>
<evidence type="ECO:0000313" key="8">
    <source>
        <dbReference type="EMBL" id="CCH42133.1"/>
    </source>
</evidence>
<dbReference type="STRING" id="1206466.K0KLY2"/>
<name>K0KLY2_WICCF</name>
<dbReference type="Proteomes" id="UP000009328">
    <property type="component" value="Unassembled WGS sequence"/>
</dbReference>
<dbReference type="HOGENOM" id="CLU_720037_0_0_1"/>
<keyword evidence="2 6" id="KW-0812">Transmembrane</keyword>
<feature type="transmembrane region" description="Helical" evidence="6">
    <location>
        <begin position="106"/>
        <end position="129"/>
    </location>
</feature>
<dbReference type="FunCoup" id="K0KLY2">
    <property type="interactions" value="77"/>
</dbReference>
<keyword evidence="4 6" id="KW-0472">Membrane</keyword>
<evidence type="ECO:0000256" key="3">
    <source>
        <dbReference type="ARBA" id="ARBA00022989"/>
    </source>
</evidence>
<evidence type="ECO:0000313" key="9">
    <source>
        <dbReference type="Proteomes" id="UP000009328"/>
    </source>
</evidence>
<organism evidence="8 9">
    <name type="scientific">Wickerhamomyces ciferrii (strain ATCC 14091 / BCRC 22168 / CBS 111 / JCM 3599 / NBRC 0793 / NRRL Y-1031 F-60-10)</name>
    <name type="common">Yeast</name>
    <name type="synonym">Pichia ciferrii</name>
    <dbReference type="NCBI Taxonomy" id="1206466"/>
    <lineage>
        <taxon>Eukaryota</taxon>
        <taxon>Fungi</taxon>
        <taxon>Dikarya</taxon>
        <taxon>Ascomycota</taxon>
        <taxon>Saccharomycotina</taxon>
        <taxon>Saccharomycetes</taxon>
        <taxon>Phaffomycetales</taxon>
        <taxon>Wickerhamomycetaceae</taxon>
        <taxon>Wickerhamomyces</taxon>
    </lineage>
</organism>
<dbReference type="EMBL" id="CAIF01000038">
    <property type="protein sequence ID" value="CCH42133.1"/>
    <property type="molecule type" value="Genomic_DNA"/>
</dbReference>
<proteinExistence type="predicted"/>
<dbReference type="PANTHER" id="PTHR21324">
    <property type="entry name" value="FASTING-INDUCIBLE INTEGRAL MEMBRANE PROTEIN TM6P1-RELATED"/>
    <property type="match status" value="1"/>
</dbReference>
<feature type="transmembrane region" description="Helical" evidence="6">
    <location>
        <begin position="215"/>
        <end position="234"/>
    </location>
</feature>
<feature type="region of interest" description="Disordered" evidence="5">
    <location>
        <begin position="316"/>
        <end position="337"/>
    </location>
</feature>
<dbReference type="InterPro" id="IPR019402">
    <property type="entry name" value="CWH43_N"/>
</dbReference>
<feature type="domain" description="CWH43-like N-terminal" evidence="7">
    <location>
        <begin position="13"/>
        <end position="232"/>
    </location>
</feature>